<dbReference type="InterPro" id="IPR051313">
    <property type="entry name" value="Bact_iron-sidero_bind"/>
</dbReference>
<gene>
    <name evidence="7" type="ORF">UK23_04585</name>
</gene>
<evidence type="ECO:0000256" key="3">
    <source>
        <dbReference type="ARBA" id="ARBA00022448"/>
    </source>
</evidence>
<dbReference type="PROSITE" id="PS50983">
    <property type="entry name" value="FE_B12_PBP"/>
    <property type="match status" value="1"/>
</dbReference>
<keyword evidence="4 5" id="KW-0732">Signal</keyword>
<keyword evidence="3" id="KW-0813">Transport</keyword>
<dbReference type="Pfam" id="PF01497">
    <property type="entry name" value="Peripla_BP_2"/>
    <property type="match status" value="1"/>
</dbReference>
<evidence type="ECO:0000256" key="5">
    <source>
        <dbReference type="SAM" id="SignalP"/>
    </source>
</evidence>
<protein>
    <submittedName>
        <fullName evidence="7">Iron siderophore-binding protein</fullName>
    </submittedName>
</protein>
<accession>A0A0F0HEF7</accession>
<dbReference type="Gene3D" id="3.40.50.1980">
    <property type="entry name" value="Nitrogenase molybdenum iron protein domain"/>
    <property type="match status" value="2"/>
</dbReference>
<dbReference type="Proteomes" id="UP000033393">
    <property type="component" value="Unassembled WGS sequence"/>
</dbReference>
<dbReference type="PROSITE" id="PS51257">
    <property type="entry name" value="PROKAR_LIPOPROTEIN"/>
    <property type="match status" value="1"/>
</dbReference>
<comment type="caution">
    <text evidence="7">The sequence shown here is derived from an EMBL/GenBank/DDBJ whole genome shotgun (WGS) entry which is preliminary data.</text>
</comment>
<evidence type="ECO:0000313" key="8">
    <source>
        <dbReference type="Proteomes" id="UP000033393"/>
    </source>
</evidence>
<dbReference type="EMBL" id="JYJG01000020">
    <property type="protein sequence ID" value="KJK52023.1"/>
    <property type="molecule type" value="Genomic_DNA"/>
</dbReference>
<dbReference type="PATRIC" id="fig|68170.10.peg.5628"/>
<keyword evidence="8" id="KW-1185">Reference proteome</keyword>
<dbReference type="STRING" id="68170.GCA_000974445_03394"/>
<dbReference type="SUPFAM" id="SSF53807">
    <property type="entry name" value="Helical backbone' metal receptor"/>
    <property type="match status" value="1"/>
</dbReference>
<evidence type="ECO:0000256" key="4">
    <source>
        <dbReference type="ARBA" id="ARBA00022729"/>
    </source>
</evidence>
<feature type="domain" description="Fe/B12 periplasmic-binding" evidence="6">
    <location>
        <begin position="67"/>
        <end position="348"/>
    </location>
</feature>
<dbReference type="InterPro" id="IPR002491">
    <property type="entry name" value="ABC_transptr_periplasmic_BD"/>
</dbReference>
<comment type="subcellular location">
    <subcellularLocation>
        <location evidence="1">Cell envelope</location>
    </subcellularLocation>
</comment>
<evidence type="ECO:0000256" key="2">
    <source>
        <dbReference type="ARBA" id="ARBA00008814"/>
    </source>
</evidence>
<dbReference type="PANTHER" id="PTHR30532:SF24">
    <property type="entry name" value="FERRIC ENTEROBACTIN-BINDING PERIPLASMIC PROTEIN FEPB"/>
    <property type="match status" value="1"/>
</dbReference>
<feature type="signal peptide" evidence="5">
    <location>
        <begin position="1"/>
        <end position="27"/>
    </location>
</feature>
<evidence type="ECO:0000256" key="1">
    <source>
        <dbReference type="ARBA" id="ARBA00004196"/>
    </source>
</evidence>
<reference evidence="7 8" key="1">
    <citation type="submission" date="2015-02" db="EMBL/GenBank/DDBJ databases">
        <authorList>
            <person name="Ju K.-S."/>
            <person name="Doroghazi J.R."/>
            <person name="Metcalf W."/>
        </authorList>
    </citation>
    <scope>NUCLEOTIDE SEQUENCE [LARGE SCALE GENOMIC DNA]</scope>
    <source>
        <strain evidence="7 8">NRRL B-16140</strain>
    </source>
</reference>
<dbReference type="GO" id="GO:1901678">
    <property type="term" value="P:iron coordination entity transport"/>
    <property type="evidence" value="ECO:0007669"/>
    <property type="project" value="UniProtKB-ARBA"/>
</dbReference>
<evidence type="ECO:0000259" key="6">
    <source>
        <dbReference type="PROSITE" id="PS50983"/>
    </source>
</evidence>
<comment type="similarity">
    <text evidence="2">Belongs to the bacterial solute-binding protein 8 family.</text>
</comment>
<sequence length="348" mass="37046">MGQRTAMTWKRLTAVAAAAVVGATVLAGCGSSTPASTPGANNASGGTFPTKVEHFFGTTEIKEAPKRVLSLGYTDDQTLLALGVVPVGMVDQYTNPEGTKPDINTQWAWVKDKWGSATPEVVMKNGDTEPNYEKIAQLRPDLIVAVYSEATQDWYDKLTKIAPVVGRTKEEKEPFSAKWQDNVLQIAKAVGKGDEGAKLIKGLDDKLADAKKANPDFANQTASVVTWYKDAIVPFTTTDVRGQLVTGIGFKGNSKVDEIAGGDFSAKLSPEKIDLINTDRIFVIADKADADALKNFQLFANLPAVKAGKVTWLLDSEGPAVGAAISQATLPSLPYAIDELVKSAKTAG</sequence>
<dbReference type="AlphaFoldDB" id="A0A0F0HEF7"/>
<organism evidence="7 8">
    <name type="scientific">Lentzea aerocolonigenes</name>
    <name type="common">Lechevalieria aerocolonigenes</name>
    <name type="synonym">Saccharothrix aerocolonigenes</name>
    <dbReference type="NCBI Taxonomy" id="68170"/>
    <lineage>
        <taxon>Bacteria</taxon>
        <taxon>Bacillati</taxon>
        <taxon>Actinomycetota</taxon>
        <taxon>Actinomycetes</taxon>
        <taxon>Pseudonocardiales</taxon>
        <taxon>Pseudonocardiaceae</taxon>
        <taxon>Lentzea</taxon>
    </lineage>
</organism>
<dbReference type="OrthoDB" id="1846031at2"/>
<feature type="chain" id="PRO_5038467183" evidence="5">
    <location>
        <begin position="28"/>
        <end position="348"/>
    </location>
</feature>
<name>A0A0F0HEF7_LENAE</name>
<dbReference type="PANTHER" id="PTHR30532">
    <property type="entry name" value="IRON III DICITRATE-BINDING PERIPLASMIC PROTEIN"/>
    <property type="match status" value="1"/>
</dbReference>
<dbReference type="CDD" id="cd01146">
    <property type="entry name" value="FhuD"/>
    <property type="match status" value="1"/>
</dbReference>
<evidence type="ECO:0000313" key="7">
    <source>
        <dbReference type="EMBL" id="KJK52023.1"/>
    </source>
</evidence>
<dbReference type="GO" id="GO:0030288">
    <property type="term" value="C:outer membrane-bounded periplasmic space"/>
    <property type="evidence" value="ECO:0007669"/>
    <property type="project" value="TreeGrafter"/>
</dbReference>
<proteinExistence type="inferred from homology"/>